<gene>
    <name evidence="1" type="ORF">POM88_038545</name>
</gene>
<reference evidence="1" key="1">
    <citation type="submission" date="2023-02" db="EMBL/GenBank/DDBJ databases">
        <title>Genome of toxic invasive species Heracleum sosnowskyi carries increased number of genes despite the absence of recent whole-genome duplications.</title>
        <authorList>
            <person name="Schelkunov M."/>
            <person name="Shtratnikova V."/>
            <person name="Makarenko M."/>
            <person name="Klepikova A."/>
            <person name="Omelchenko D."/>
            <person name="Novikova G."/>
            <person name="Obukhova E."/>
            <person name="Bogdanov V."/>
            <person name="Penin A."/>
            <person name="Logacheva M."/>
        </authorList>
    </citation>
    <scope>NUCLEOTIDE SEQUENCE</scope>
    <source>
        <strain evidence="1">Hsosn_3</strain>
        <tissue evidence="1">Leaf</tissue>
    </source>
</reference>
<name>A0AAD8HAV7_9APIA</name>
<evidence type="ECO:0000313" key="1">
    <source>
        <dbReference type="EMBL" id="KAK1362984.1"/>
    </source>
</evidence>
<comment type="caution">
    <text evidence="1">The sequence shown here is derived from an EMBL/GenBank/DDBJ whole genome shotgun (WGS) entry which is preliminary data.</text>
</comment>
<sequence length="146" mass="16696">MTKSGMRIQFLVLADIDCLLKSLGKRLKDYPSLPQPPSIYLNVQSNNLIIDETNYDRPSMTAENEALLSQCNKEQLDVYHEVVHAVEKNEEHAFSILANDFPVEHRKRLSDFADWVLAIGDGNVKLANSDTKQSNEYEIDIPVEYR</sequence>
<accession>A0AAD8HAV7</accession>
<keyword evidence="2" id="KW-1185">Reference proteome</keyword>
<dbReference type="AlphaFoldDB" id="A0AAD8HAV7"/>
<organism evidence="1 2">
    <name type="scientific">Heracleum sosnowskyi</name>
    <dbReference type="NCBI Taxonomy" id="360622"/>
    <lineage>
        <taxon>Eukaryota</taxon>
        <taxon>Viridiplantae</taxon>
        <taxon>Streptophyta</taxon>
        <taxon>Embryophyta</taxon>
        <taxon>Tracheophyta</taxon>
        <taxon>Spermatophyta</taxon>
        <taxon>Magnoliopsida</taxon>
        <taxon>eudicotyledons</taxon>
        <taxon>Gunneridae</taxon>
        <taxon>Pentapetalae</taxon>
        <taxon>asterids</taxon>
        <taxon>campanulids</taxon>
        <taxon>Apiales</taxon>
        <taxon>Apiaceae</taxon>
        <taxon>Apioideae</taxon>
        <taxon>apioid superclade</taxon>
        <taxon>Tordylieae</taxon>
        <taxon>Tordyliinae</taxon>
        <taxon>Heracleum</taxon>
    </lineage>
</organism>
<evidence type="ECO:0000313" key="2">
    <source>
        <dbReference type="Proteomes" id="UP001237642"/>
    </source>
</evidence>
<proteinExistence type="predicted"/>
<dbReference type="EMBL" id="JAUIZM010000009">
    <property type="protein sequence ID" value="KAK1362984.1"/>
    <property type="molecule type" value="Genomic_DNA"/>
</dbReference>
<protein>
    <submittedName>
        <fullName evidence="1">Uncharacterized protein</fullName>
    </submittedName>
</protein>
<dbReference type="Proteomes" id="UP001237642">
    <property type="component" value="Unassembled WGS sequence"/>
</dbReference>
<reference evidence="1" key="2">
    <citation type="submission" date="2023-05" db="EMBL/GenBank/DDBJ databases">
        <authorList>
            <person name="Schelkunov M.I."/>
        </authorList>
    </citation>
    <scope>NUCLEOTIDE SEQUENCE</scope>
    <source>
        <strain evidence="1">Hsosn_3</strain>
        <tissue evidence="1">Leaf</tissue>
    </source>
</reference>